<evidence type="ECO:0000259" key="5">
    <source>
        <dbReference type="PROSITE" id="PS50026"/>
    </source>
</evidence>
<comment type="caution">
    <text evidence="6">The sequence shown here is derived from an EMBL/GenBank/DDBJ whole genome shotgun (WGS) entry which is preliminary data.</text>
</comment>
<dbReference type="InterPro" id="IPR004263">
    <property type="entry name" value="Exostosin"/>
</dbReference>
<dbReference type="InterPro" id="IPR000742">
    <property type="entry name" value="EGF"/>
</dbReference>
<accession>A0A250XME6</accession>
<dbReference type="Gene3D" id="2.10.25.10">
    <property type="entry name" value="Laminin"/>
    <property type="match status" value="2"/>
</dbReference>
<evidence type="ECO:0000256" key="2">
    <source>
        <dbReference type="ARBA" id="ARBA00010271"/>
    </source>
</evidence>
<dbReference type="PROSITE" id="PS00022">
    <property type="entry name" value="EGF_1"/>
    <property type="match status" value="1"/>
</dbReference>
<dbReference type="OrthoDB" id="1924787at2759"/>
<comment type="caution">
    <text evidence="4">Lacks conserved residue(s) required for the propagation of feature annotation.</text>
</comment>
<comment type="similarity">
    <text evidence="2">Belongs to the glycosyltransferase 47 family.</text>
</comment>
<dbReference type="PANTHER" id="PTHR11062">
    <property type="entry name" value="EXOSTOSIN HEPARAN SULFATE GLYCOSYLTRANSFERASE -RELATED"/>
    <property type="match status" value="1"/>
</dbReference>
<dbReference type="PANTHER" id="PTHR11062:SF376">
    <property type="entry name" value="EXOSTOSIN FAMILY PROTEIN"/>
    <property type="match status" value="1"/>
</dbReference>
<keyword evidence="4" id="KW-0245">EGF-like domain</keyword>
<dbReference type="GO" id="GO:0016757">
    <property type="term" value="F:glycosyltransferase activity"/>
    <property type="evidence" value="ECO:0007669"/>
    <property type="project" value="InterPro"/>
</dbReference>
<keyword evidence="7" id="KW-1185">Reference proteome</keyword>
<evidence type="ECO:0000256" key="1">
    <source>
        <dbReference type="ARBA" id="ARBA00004323"/>
    </source>
</evidence>
<keyword evidence="4" id="KW-1015">Disulfide bond</keyword>
<feature type="disulfide bond" evidence="4">
    <location>
        <begin position="140"/>
        <end position="149"/>
    </location>
</feature>
<dbReference type="GO" id="GO:0000139">
    <property type="term" value="C:Golgi membrane"/>
    <property type="evidence" value="ECO:0007669"/>
    <property type="project" value="UniProtKB-SubCell"/>
</dbReference>
<dbReference type="SMART" id="SM00181">
    <property type="entry name" value="EGF"/>
    <property type="match status" value="2"/>
</dbReference>
<evidence type="ECO:0000256" key="4">
    <source>
        <dbReference type="PROSITE-ProRule" id="PRU00076"/>
    </source>
</evidence>
<protein>
    <recommendedName>
        <fullName evidence="5">EGF-like domain-containing protein</fullName>
    </recommendedName>
</protein>
<proteinExistence type="inferred from homology"/>
<comment type="subcellular location">
    <subcellularLocation>
        <location evidence="1">Golgi apparatus membrane</location>
        <topology evidence="1">Single-pass type II membrane protein</topology>
    </subcellularLocation>
</comment>
<feature type="disulfide bond" evidence="4">
    <location>
        <begin position="118"/>
        <end position="128"/>
    </location>
</feature>
<feature type="domain" description="EGF-like" evidence="5">
    <location>
        <begin position="114"/>
        <end position="150"/>
    </location>
</feature>
<gene>
    <name evidence="6" type="ORF">CEUSTIGMA_g11496.t1</name>
</gene>
<dbReference type="InterPro" id="IPR040911">
    <property type="entry name" value="Exostosin_GT47"/>
</dbReference>
<dbReference type="EMBL" id="BEGY01000115">
    <property type="protein sequence ID" value="GAX84072.1"/>
    <property type="molecule type" value="Genomic_DNA"/>
</dbReference>
<sequence length="301" mass="34552">MNRTVPSCGTWAPKNCECYKQCQSVHCHSGGGTSECEHHLGSILGESRCFLYRGRSSVQQDSGVPRNGSDDVDWYQVPSQGPLEWLDGKPRTEDRLPEHKKWFCKGSGKEHVTSLEDCPQHCSSRGVCVQSHHGGVRCVCRMGFKGLACELDDNEEACWFSPTCNGHGKCKSGFCHCDPGWWGLGCTRSSAYALEPGSKAVPSRHRLKIYMYDIPSEYTFPGEHEDGDFQRDVNYIAYEYFLRYFLYDWEVRTQNPYEANLFFIPMLVYFYVHNVQNPYPHIQRVVRYVSTSFPFWNRTGK</sequence>
<evidence type="ECO:0000256" key="3">
    <source>
        <dbReference type="ARBA" id="ARBA00023034"/>
    </source>
</evidence>
<dbReference type="PROSITE" id="PS01186">
    <property type="entry name" value="EGF_2"/>
    <property type="match status" value="1"/>
</dbReference>
<evidence type="ECO:0000313" key="7">
    <source>
        <dbReference type="Proteomes" id="UP000232323"/>
    </source>
</evidence>
<evidence type="ECO:0000313" key="6">
    <source>
        <dbReference type="EMBL" id="GAX84072.1"/>
    </source>
</evidence>
<name>A0A250XME6_9CHLO</name>
<organism evidence="6 7">
    <name type="scientific">Chlamydomonas eustigma</name>
    <dbReference type="NCBI Taxonomy" id="1157962"/>
    <lineage>
        <taxon>Eukaryota</taxon>
        <taxon>Viridiplantae</taxon>
        <taxon>Chlorophyta</taxon>
        <taxon>core chlorophytes</taxon>
        <taxon>Chlorophyceae</taxon>
        <taxon>CS clade</taxon>
        <taxon>Chlamydomonadales</taxon>
        <taxon>Chlamydomonadaceae</taxon>
        <taxon>Chlamydomonas</taxon>
    </lineage>
</organism>
<keyword evidence="3" id="KW-0333">Golgi apparatus</keyword>
<dbReference type="Pfam" id="PF23106">
    <property type="entry name" value="EGF_Teneurin"/>
    <property type="match status" value="1"/>
</dbReference>
<dbReference type="Pfam" id="PF03016">
    <property type="entry name" value="Exostosin_GT47"/>
    <property type="match status" value="1"/>
</dbReference>
<dbReference type="SUPFAM" id="SSF57196">
    <property type="entry name" value="EGF/Laminin"/>
    <property type="match status" value="2"/>
</dbReference>
<dbReference type="PROSITE" id="PS50026">
    <property type="entry name" value="EGF_3"/>
    <property type="match status" value="1"/>
</dbReference>
<dbReference type="Proteomes" id="UP000232323">
    <property type="component" value="Unassembled WGS sequence"/>
</dbReference>
<reference evidence="6 7" key="1">
    <citation type="submission" date="2017-08" db="EMBL/GenBank/DDBJ databases">
        <title>Acidophilic green algal genome provides insights into adaptation to an acidic environment.</title>
        <authorList>
            <person name="Hirooka S."/>
            <person name="Hirose Y."/>
            <person name="Kanesaki Y."/>
            <person name="Higuchi S."/>
            <person name="Fujiwara T."/>
            <person name="Onuma R."/>
            <person name="Era A."/>
            <person name="Ohbayashi R."/>
            <person name="Uzuka A."/>
            <person name="Nozaki H."/>
            <person name="Yoshikawa H."/>
            <person name="Miyagishima S.Y."/>
        </authorList>
    </citation>
    <scope>NUCLEOTIDE SEQUENCE [LARGE SCALE GENOMIC DNA]</scope>
    <source>
        <strain evidence="6 7">NIES-2499</strain>
    </source>
</reference>
<dbReference type="AlphaFoldDB" id="A0A250XME6"/>